<dbReference type="EMBL" id="KZ772728">
    <property type="protein sequence ID" value="PTQ37552.1"/>
    <property type="molecule type" value="Genomic_DNA"/>
</dbReference>
<feature type="chain" id="PRO_5041867912" evidence="2">
    <location>
        <begin position="25"/>
        <end position="92"/>
    </location>
</feature>
<keyword evidence="1" id="KW-0812">Transmembrane</keyword>
<protein>
    <submittedName>
        <fullName evidence="3">Uncharacterized protein</fullName>
    </submittedName>
</protein>
<evidence type="ECO:0000256" key="1">
    <source>
        <dbReference type="SAM" id="Phobius"/>
    </source>
</evidence>
<name>A0A2R6WUL7_MARPO</name>
<feature type="signal peptide" evidence="2">
    <location>
        <begin position="1"/>
        <end position="24"/>
    </location>
</feature>
<keyword evidence="1" id="KW-0472">Membrane</keyword>
<dbReference type="Proteomes" id="UP000244005">
    <property type="component" value="Unassembled WGS sequence"/>
</dbReference>
<evidence type="ECO:0000313" key="3">
    <source>
        <dbReference type="EMBL" id="PTQ37551.1"/>
    </source>
</evidence>
<dbReference type="Gramene" id="Mp6g15180.2">
    <property type="protein sequence ID" value="Mp6g15180.2.cds1"/>
    <property type="gene ID" value="Mp6g15180"/>
</dbReference>
<dbReference type="EMBL" id="KZ772728">
    <property type="protein sequence ID" value="PTQ37551.1"/>
    <property type="molecule type" value="Genomic_DNA"/>
</dbReference>
<keyword evidence="4" id="KW-1185">Reference proteome</keyword>
<feature type="transmembrane region" description="Helical" evidence="1">
    <location>
        <begin position="56"/>
        <end position="75"/>
    </location>
</feature>
<dbReference type="Gramene" id="Mp6g15180.1">
    <property type="protein sequence ID" value="Mp6g15180.1.cds1"/>
    <property type="gene ID" value="Mp6g15180"/>
</dbReference>
<accession>A0A2R6WUL7</accession>
<evidence type="ECO:0000256" key="2">
    <source>
        <dbReference type="SAM" id="SignalP"/>
    </source>
</evidence>
<reference evidence="3" key="2">
    <citation type="submission" date="2017-12" db="EMBL/GenBank/DDBJ databases">
        <title>WGS assembly of Marchantia polymorpha.</title>
        <authorList>
            <person name="Bowman J.L."/>
            <person name="Kohchi T."/>
            <person name="Yamato K.T."/>
            <person name="Jenkins J."/>
            <person name="Shu S."/>
            <person name="Ishizaki K."/>
            <person name="Yamaoka S."/>
            <person name="Nishihama R."/>
            <person name="Nakamura Y."/>
            <person name="Berger F."/>
            <person name="Adam C."/>
            <person name="Aki S.S."/>
            <person name="Althoff F."/>
            <person name="Araki T."/>
            <person name="Arteaga-Vazquez M.A."/>
            <person name="Balasubrmanian S."/>
            <person name="Bauer D."/>
            <person name="Boehm C.R."/>
            <person name="Briginshaw L."/>
            <person name="Caballero-Perez J."/>
            <person name="Catarino B."/>
            <person name="Chen F."/>
            <person name="Chiyoda S."/>
            <person name="Chovatia M."/>
            <person name="Davies K.M."/>
            <person name="Delmans M."/>
            <person name="Demura T."/>
            <person name="Dierschke T."/>
            <person name="Dolan L."/>
            <person name="Dorantes-Acosta A.E."/>
            <person name="Eklund D.M."/>
            <person name="Florent S.N."/>
            <person name="Flores-Sandoval E."/>
            <person name="Fujiyama A."/>
            <person name="Fukuzawa H."/>
            <person name="Galik B."/>
            <person name="Grimanelli D."/>
            <person name="Grimwood J."/>
            <person name="Grossniklaus U."/>
            <person name="Hamada T."/>
            <person name="Haseloff J."/>
            <person name="Hetherington A.J."/>
            <person name="Higo A."/>
            <person name="Hirakawa Y."/>
            <person name="Hundley H.N."/>
            <person name="Ikeda Y."/>
            <person name="Inoue K."/>
            <person name="Inoue S."/>
            <person name="Ishida S."/>
            <person name="Jia Q."/>
            <person name="Kakita M."/>
            <person name="Kanazawa T."/>
            <person name="Kawai Y."/>
            <person name="Kawashima T."/>
            <person name="Kennedy M."/>
            <person name="Kinose K."/>
            <person name="Kinoshita T."/>
            <person name="Kohara Y."/>
            <person name="Koide E."/>
            <person name="Komatsu K."/>
            <person name="Kopischke S."/>
            <person name="Kubo M."/>
            <person name="Kyozuka J."/>
            <person name="Lagercrantz U."/>
            <person name="Lin S.S."/>
            <person name="Lindquist E."/>
            <person name="Lipzen A.M."/>
            <person name="Lu C."/>
            <person name="Luna E.D."/>
            <person name="Martienssen R.A."/>
            <person name="Minamino N."/>
            <person name="Mizutani M."/>
            <person name="Mizutani M."/>
            <person name="Mochizuki N."/>
            <person name="Monte I."/>
            <person name="Mosher R."/>
            <person name="Nagasaki H."/>
            <person name="Nakagami H."/>
            <person name="Naramoto S."/>
            <person name="Nishitani K."/>
            <person name="Ohtani M."/>
            <person name="Okamoto T."/>
            <person name="Okumura M."/>
            <person name="Phillips J."/>
            <person name="Pollak B."/>
            <person name="Reinders A."/>
            <person name="Roevekamp M."/>
            <person name="Sano R."/>
            <person name="Sawa S."/>
            <person name="Schmid M.W."/>
            <person name="Shirakawa M."/>
            <person name="Solano R."/>
            <person name="Spunde A."/>
            <person name="Suetsugu N."/>
            <person name="Sugano S."/>
            <person name="Sugiyama A."/>
            <person name="Sun R."/>
            <person name="Suzuki Y."/>
            <person name="Takenaka M."/>
            <person name="Takezawa D."/>
            <person name="Tomogane H."/>
            <person name="Tsuzuki M."/>
            <person name="Ueda T."/>
            <person name="Umeda M."/>
            <person name="Ward J.M."/>
            <person name="Watanabe Y."/>
            <person name="Yazaki K."/>
            <person name="Yokoyama R."/>
            <person name="Yoshitake Y."/>
            <person name="Yotsui I."/>
            <person name="Zachgo S."/>
            <person name="Schmutz J."/>
        </authorList>
    </citation>
    <scope>NUCLEOTIDE SEQUENCE [LARGE SCALE GENOMIC DNA]</scope>
    <source>
        <strain evidence="3">Tak-1</strain>
    </source>
</reference>
<proteinExistence type="predicted"/>
<gene>
    <name evidence="3" type="ORF">MARPO_0056s0028</name>
</gene>
<reference evidence="4" key="1">
    <citation type="journal article" date="2017" name="Cell">
        <title>Insights into land plant evolution garnered from the Marchantia polymorpha genome.</title>
        <authorList>
            <person name="Bowman J.L."/>
            <person name="Kohchi T."/>
            <person name="Yamato K.T."/>
            <person name="Jenkins J."/>
            <person name="Shu S."/>
            <person name="Ishizaki K."/>
            <person name="Yamaoka S."/>
            <person name="Nishihama R."/>
            <person name="Nakamura Y."/>
            <person name="Berger F."/>
            <person name="Adam C."/>
            <person name="Aki S.S."/>
            <person name="Althoff F."/>
            <person name="Araki T."/>
            <person name="Arteaga-Vazquez M.A."/>
            <person name="Balasubrmanian S."/>
            <person name="Barry K."/>
            <person name="Bauer D."/>
            <person name="Boehm C.R."/>
            <person name="Briginshaw L."/>
            <person name="Caballero-Perez J."/>
            <person name="Catarino B."/>
            <person name="Chen F."/>
            <person name="Chiyoda S."/>
            <person name="Chovatia M."/>
            <person name="Davies K.M."/>
            <person name="Delmans M."/>
            <person name="Demura T."/>
            <person name="Dierschke T."/>
            <person name="Dolan L."/>
            <person name="Dorantes-Acosta A.E."/>
            <person name="Eklund D.M."/>
            <person name="Florent S.N."/>
            <person name="Flores-Sandoval E."/>
            <person name="Fujiyama A."/>
            <person name="Fukuzawa H."/>
            <person name="Galik B."/>
            <person name="Grimanelli D."/>
            <person name="Grimwood J."/>
            <person name="Grossniklaus U."/>
            <person name="Hamada T."/>
            <person name="Haseloff J."/>
            <person name="Hetherington A.J."/>
            <person name="Higo A."/>
            <person name="Hirakawa Y."/>
            <person name="Hundley H.N."/>
            <person name="Ikeda Y."/>
            <person name="Inoue K."/>
            <person name="Inoue S.I."/>
            <person name="Ishida S."/>
            <person name="Jia Q."/>
            <person name="Kakita M."/>
            <person name="Kanazawa T."/>
            <person name="Kawai Y."/>
            <person name="Kawashima T."/>
            <person name="Kennedy M."/>
            <person name="Kinose K."/>
            <person name="Kinoshita T."/>
            <person name="Kohara Y."/>
            <person name="Koide E."/>
            <person name="Komatsu K."/>
            <person name="Kopischke S."/>
            <person name="Kubo M."/>
            <person name="Kyozuka J."/>
            <person name="Lagercrantz U."/>
            <person name="Lin S.S."/>
            <person name="Lindquist E."/>
            <person name="Lipzen A.M."/>
            <person name="Lu C.W."/>
            <person name="De Luna E."/>
            <person name="Martienssen R.A."/>
            <person name="Minamino N."/>
            <person name="Mizutani M."/>
            <person name="Mizutani M."/>
            <person name="Mochizuki N."/>
            <person name="Monte I."/>
            <person name="Mosher R."/>
            <person name="Nagasaki H."/>
            <person name="Nakagami H."/>
            <person name="Naramoto S."/>
            <person name="Nishitani K."/>
            <person name="Ohtani M."/>
            <person name="Okamoto T."/>
            <person name="Okumura M."/>
            <person name="Phillips J."/>
            <person name="Pollak B."/>
            <person name="Reinders A."/>
            <person name="Rovekamp M."/>
            <person name="Sano R."/>
            <person name="Sawa S."/>
            <person name="Schmid M.W."/>
            <person name="Shirakawa M."/>
            <person name="Solano R."/>
            <person name="Spunde A."/>
            <person name="Suetsugu N."/>
            <person name="Sugano S."/>
            <person name="Sugiyama A."/>
            <person name="Sun R."/>
            <person name="Suzuki Y."/>
            <person name="Takenaka M."/>
            <person name="Takezawa D."/>
            <person name="Tomogane H."/>
            <person name="Tsuzuki M."/>
            <person name="Ueda T."/>
            <person name="Umeda M."/>
            <person name="Ward J.M."/>
            <person name="Watanabe Y."/>
            <person name="Yazaki K."/>
            <person name="Yokoyama R."/>
            <person name="Yoshitake Y."/>
            <person name="Yotsui I."/>
            <person name="Zachgo S."/>
            <person name="Schmutz J."/>
        </authorList>
    </citation>
    <scope>NUCLEOTIDE SEQUENCE [LARGE SCALE GENOMIC DNA]</scope>
    <source>
        <strain evidence="4">Tak-1</strain>
    </source>
</reference>
<organism evidence="3 4">
    <name type="scientific">Marchantia polymorpha</name>
    <name type="common">Common liverwort</name>
    <name type="synonym">Marchantia aquatica</name>
    <dbReference type="NCBI Taxonomy" id="3197"/>
    <lineage>
        <taxon>Eukaryota</taxon>
        <taxon>Viridiplantae</taxon>
        <taxon>Streptophyta</taxon>
        <taxon>Embryophyta</taxon>
        <taxon>Marchantiophyta</taxon>
        <taxon>Marchantiopsida</taxon>
        <taxon>Marchantiidae</taxon>
        <taxon>Marchantiales</taxon>
        <taxon>Marchantiaceae</taxon>
        <taxon>Marchantia</taxon>
    </lineage>
</organism>
<sequence>MVHDILYLASSFFLVLYFPGPKNCSREEPHRTESYIGSKCSTKRDMGNLWKNPGHFEVRVSLSSVVFTTIFWIFWTRKSTTGTTADSSGAGV</sequence>
<keyword evidence="2" id="KW-0732">Signal</keyword>
<dbReference type="AlphaFoldDB" id="A0A2R6WUL7"/>
<evidence type="ECO:0000313" key="4">
    <source>
        <dbReference type="Proteomes" id="UP000244005"/>
    </source>
</evidence>
<keyword evidence="1" id="KW-1133">Transmembrane helix</keyword>